<sequence>MSQIEKCSIKSAKDGKRQEVDQLELQVDKGIVGSAFEGQEENLQVTLMEQEAQDRGKIHQAKGFCITRFKENLLISHLDLTRLQVGDRLKTGDCILVITVAGKKCYDNCPVFIKEGNCGLDKHAAFAKVVESGIVHKGDAIKKIED</sequence>
<name>A0A975AJ92_9FIRM</name>
<dbReference type="InterPro" id="IPR005302">
    <property type="entry name" value="MoCF_Sase_C"/>
</dbReference>
<dbReference type="RefSeq" id="WP_207300690.1">
    <property type="nucleotide sequence ID" value="NZ_CP071444.1"/>
</dbReference>
<dbReference type="PANTHER" id="PTHR36930">
    <property type="entry name" value="METAL-SULFUR CLUSTER BIOSYNTHESIS PROTEINS YUAD-RELATED"/>
    <property type="match status" value="1"/>
</dbReference>
<dbReference type="Pfam" id="PF03473">
    <property type="entry name" value="MOSC"/>
    <property type="match status" value="1"/>
</dbReference>
<dbReference type="PANTHER" id="PTHR36930:SF1">
    <property type="entry name" value="MOSC DOMAIN-CONTAINING PROTEIN"/>
    <property type="match status" value="1"/>
</dbReference>
<dbReference type="Proteomes" id="UP000663499">
    <property type="component" value="Chromosome"/>
</dbReference>
<dbReference type="KEGG" id="alka:J0B03_04630"/>
<proteinExistence type="predicted"/>
<organism evidence="2 3">
    <name type="scientific">Alkalibacter rhizosphaerae</name>
    <dbReference type="NCBI Taxonomy" id="2815577"/>
    <lineage>
        <taxon>Bacteria</taxon>
        <taxon>Bacillati</taxon>
        <taxon>Bacillota</taxon>
        <taxon>Clostridia</taxon>
        <taxon>Eubacteriales</taxon>
        <taxon>Eubacteriaceae</taxon>
        <taxon>Alkalibacter</taxon>
    </lineage>
</organism>
<keyword evidence="3" id="KW-1185">Reference proteome</keyword>
<dbReference type="GO" id="GO:0030151">
    <property type="term" value="F:molybdenum ion binding"/>
    <property type="evidence" value="ECO:0007669"/>
    <property type="project" value="InterPro"/>
</dbReference>
<feature type="domain" description="MOSC" evidence="1">
    <location>
        <begin position="63"/>
        <end position="140"/>
    </location>
</feature>
<dbReference type="InterPro" id="IPR052716">
    <property type="entry name" value="MOSC_domain"/>
</dbReference>
<evidence type="ECO:0000313" key="2">
    <source>
        <dbReference type="EMBL" id="QSX09355.1"/>
    </source>
</evidence>
<dbReference type="InterPro" id="IPR011037">
    <property type="entry name" value="Pyrv_Knase-like_insert_dom_sf"/>
</dbReference>
<dbReference type="Gene3D" id="2.40.33.20">
    <property type="entry name" value="PK beta-barrel domain-like"/>
    <property type="match status" value="1"/>
</dbReference>
<dbReference type="SUPFAM" id="SSF50800">
    <property type="entry name" value="PK beta-barrel domain-like"/>
    <property type="match status" value="1"/>
</dbReference>
<reference evidence="2" key="1">
    <citation type="submission" date="2021-03" db="EMBL/GenBank/DDBJ databases">
        <title>Alkalibacter marinus sp. nov., isolated from tidal flat sediment.</title>
        <authorList>
            <person name="Namirimu T."/>
            <person name="Yang J.-A."/>
            <person name="Yang S.-H."/>
            <person name="Kim Y.-J."/>
            <person name="Kwon K.K."/>
        </authorList>
    </citation>
    <scope>NUCLEOTIDE SEQUENCE</scope>
    <source>
        <strain evidence="2">ES005</strain>
    </source>
</reference>
<dbReference type="EMBL" id="CP071444">
    <property type="protein sequence ID" value="QSX09355.1"/>
    <property type="molecule type" value="Genomic_DNA"/>
</dbReference>
<dbReference type="AlphaFoldDB" id="A0A975AJ92"/>
<evidence type="ECO:0000259" key="1">
    <source>
        <dbReference type="Pfam" id="PF03473"/>
    </source>
</evidence>
<dbReference type="GO" id="GO:0003824">
    <property type="term" value="F:catalytic activity"/>
    <property type="evidence" value="ECO:0007669"/>
    <property type="project" value="InterPro"/>
</dbReference>
<dbReference type="GO" id="GO:0030170">
    <property type="term" value="F:pyridoxal phosphate binding"/>
    <property type="evidence" value="ECO:0007669"/>
    <property type="project" value="InterPro"/>
</dbReference>
<evidence type="ECO:0000313" key="3">
    <source>
        <dbReference type="Proteomes" id="UP000663499"/>
    </source>
</evidence>
<accession>A0A975AJ92</accession>
<protein>
    <recommendedName>
        <fullName evidence="1">MOSC domain-containing protein</fullName>
    </recommendedName>
</protein>
<gene>
    <name evidence="2" type="ORF">J0B03_04630</name>
</gene>